<evidence type="ECO:0000256" key="1">
    <source>
        <dbReference type="ARBA" id="ARBA00004613"/>
    </source>
</evidence>
<evidence type="ECO:0000256" key="7">
    <source>
        <dbReference type="RuleBase" id="RU003654"/>
    </source>
</evidence>
<dbReference type="PROSITE" id="PS00118">
    <property type="entry name" value="PA2_HIS"/>
    <property type="match status" value="2"/>
</dbReference>
<feature type="domain" description="Phospholipase A2-like central" evidence="9">
    <location>
        <begin position="215"/>
        <end position="334"/>
    </location>
</feature>
<comment type="subcellular location">
    <subcellularLocation>
        <location evidence="1 8">Secreted</location>
    </subcellularLocation>
</comment>
<dbReference type="SUPFAM" id="SSF48619">
    <property type="entry name" value="Phospholipase A2, PLA2"/>
    <property type="match status" value="2"/>
</dbReference>
<evidence type="ECO:0000256" key="8">
    <source>
        <dbReference type="RuleBase" id="RU361236"/>
    </source>
</evidence>
<keyword evidence="2 8" id="KW-0964">Secreted</keyword>
<keyword evidence="11" id="KW-1185">Reference proteome</keyword>
<dbReference type="Proteomes" id="UP001233172">
    <property type="component" value="Unassembled WGS sequence"/>
</dbReference>
<dbReference type="CDD" id="cd00125">
    <property type="entry name" value="PLA2c"/>
    <property type="match status" value="1"/>
</dbReference>
<evidence type="ECO:0000256" key="6">
    <source>
        <dbReference type="PIRSR" id="PIRSR601211-3"/>
    </source>
</evidence>
<feature type="active site" evidence="4">
    <location>
        <position position="131"/>
    </location>
</feature>
<accession>A0AAD8F324</accession>
<protein>
    <recommendedName>
        <fullName evidence="8">Phospholipase A2</fullName>
        <ecNumber evidence="8">3.1.1.4</ecNumber>
    </recommendedName>
</protein>
<dbReference type="GO" id="GO:0005543">
    <property type="term" value="F:phospholipid binding"/>
    <property type="evidence" value="ECO:0007669"/>
    <property type="project" value="TreeGrafter"/>
</dbReference>
<dbReference type="GO" id="GO:0005509">
    <property type="term" value="F:calcium ion binding"/>
    <property type="evidence" value="ECO:0007669"/>
    <property type="project" value="InterPro"/>
</dbReference>
<keyword evidence="5" id="KW-0479">Metal-binding</keyword>
<keyword evidence="8" id="KW-0378">Hydrolase</keyword>
<feature type="binding site" evidence="5">
    <location>
        <position position="65"/>
    </location>
    <ligand>
        <name>Ca(2+)</name>
        <dbReference type="ChEBI" id="CHEBI:29108"/>
    </ligand>
</feature>
<evidence type="ECO:0000256" key="4">
    <source>
        <dbReference type="PIRSR" id="PIRSR601211-1"/>
    </source>
</evidence>
<reference evidence="10" key="1">
    <citation type="journal article" date="2023" name="PLoS Negl. Trop. Dis.">
        <title>A genome sequence for Biomphalaria pfeifferi, the major vector snail for the human-infecting parasite Schistosoma mansoni.</title>
        <authorList>
            <person name="Bu L."/>
            <person name="Lu L."/>
            <person name="Laidemitt M.R."/>
            <person name="Zhang S.M."/>
            <person name="Mutuku M."/>
            <person name="Mkoji G."/>
            <person name="Steinauer M."/>
            <person name="Loker E.S."/>
        </authorList>
    </citation>
    <scope>NUCLEOTIDE SEQUENCE</scope>
    <source>
        <strain evidence="10">KasaAsao</strain>
    </source>
</reference>
<feature type="binding site" evidence="5">
    <location>
        <position position="69"/>
    </location>
    <ligand>
        <name>Ca(2+)</name>
        <dbReference type="ChEBI" id="CHEBI:29108"/>
    </ligand>
</feature>
<dbReference type="GO" id="GO:0006644">
    <property type="term" value="P:phospholipid metabolic process"/>
    <property type="evidence" value="ECO:0007669"/>
    <property type="project" value="InterPro"/>
</dbReference>
<reference evidence="10" key="2">
    <citation type="submission" date="2023-04" db="EMBL/GenBank/DDBJ databases">
        <authorList>
            <person name="Bu L."/>
            <person name="Lu L."/>
            <person name="Laidemitt M.R."/>
            <person name="Zhang S.M."/>
            <person name="Mutuku M."/>
            <person name="Mkoji G."/>
            <person name="Steinauer M."/>
            <person name="Loker E.S."/>
        </authorList>
    </citation>
    <scope>NUCLEOTIDE SEQUENCE</scope>
    <source>
        <strain evidence="10">KasaAsao</strain>
        <tissue evidence="10">Whole Snail</tissue>
    </source>
</reference>
<feature type="chain" id="PRO_5041774001" description="Phospholipase A2" evidence="8">
    <location>
        <begin position="21"/>
        <end position="334"/>
    </location>
</feature>
<comment type="caution">
    <text evidence="10">The sequence shown here is derived from an EMBL/GenBank/DDBJ whole genome shotgun (WGS) entry which is preliminary data.</text>
</comment>
<evidence type="ECO:0000256" key="2">
    <source>
        <dbReference type="ARBA" id="ARBA00022525"/>
    </source>
</evidence>
<feature type="active site" evidence="4">
    <location>
        <position position="85"/>
    </location>
</feature>
<feature type="disulfide bond" evidence="6">
    <location>
        <begin position="88"/>
        <end position="130"/>
    </location>
</feature>
<proteinExistence type="inferred from homology"/>
<dbReference type="EMBL" id="JASAOG010000140">
    <property type="protein sequence ID" value="KAK0048244.1"/>
    <property type="molecule type" value="Genomic_DNA"/>
</dbReference>
<dbReference type="GO" id="GO:0047498">
    <property type="term" value="F:calcium-dependent phospholipase A2 activity"/>
    <property type="evidence" value="ECO:0007669"/>
    <property type="project" value="TreeGrafter"/>
</dbReference>
<dbReference type="PRINTS" id="PR00389">
    <property type="entry name" value="PHPHLIPASEA2"/>
</dbReference>
<evidence type="ECO:0000256" key="3">
    <source>
        <dbReference type="ARBA" id="ARBA00023157"/>
    </source>
</evidence>
<dbReference type="PANTHER" id="PTHR11716:SF51">
    <property type="entry name" value="PHOSPHOLIPASE A2"/>
    <property type="match status" value="1"/>
</dbReference>
<feature type="disulfide bond" evidence="6">
    <location>
        <begin position="81"/>
        <end position="137"/>
    </location>
</feature>
<dbReference type="PANTHER" id="PTHR11716">
    <property type="entry name" value="PHOSPHOLIPASE A2 FAMILY MEMBER"/>
    <property type="match status" value="1"/>
</dbReference>
<organism evidence="10 11">
    <name type="scientific">Biomphalaria pfeifferi</name>
    <name type="common">Bloodfluke planorb</name>
    <name type="synonym">Freshwater snail</name>
    <dbReference type="NCBI Taxonomy" id="112525"/>
    <lineage>
        <taxon>Eukaryota</taxon>
        <taxon>Metazoa</taxon>
        <taxon>Spiralia</taxon>
        <taxon>Lophotrochozoa</taxon>
        <taxon>Mollusca</taxon>
        <taxon>Gastropoda</taxon>
        <taxon>Heterobranchia</taxon>
        <taxon>Euthyneura</taxon>
        <taxon>Panpulmonata</taxon>
        <taxon>Hygrophila</taxon>
        <taxon>Lymnaeoidea</taxon>
        <taxon>Planorbidae</taxon>
        <taxon>Biomphalaria</taxon>
    </lineage>
</organism>
<feature type="signal peptide" evidence="8">
    <location>
        <begin position="1"/>
        <end position="20"/>
    </location>
</feature>
<sequence>MQSMYVVCWLLSQLLPFVDGVVPDDVISEGATTHHVKRRSLVLLCYQLDMTVGPSCLEYIGYGCYCGLGGQGTPVDAIDRCCQKHDICYSQVQCLFSWFSYFVHYDVRCSDGHCRCVESSDRCAYTSCECDRQLVECLKLAGPRNPKYMHYDRSKCDTKLALSYSYCRIPGTKMIDLPSKLTWLLLLVVLPQLALAGPVLEKSRDLQSRHRARRNLIQLCEVLDAYTHINCLSINNYGCFCGYGSEGENPVDSVDACCMVHDACYRNINCNWFGDPHVVTYSVSLGERSCKCTDSPALWPCSYQTCSCDVQLAECLSKATYNTTYRSYDRQQCK</sequence>
<dbReference type="InterPro" id="IPR036444">
    <property type="entry name" value="PLipase_A2_dom_sf"/>
</dbReference>
<feature type="disulfide bond" evidence="6">
    <location>
        <begin position="116"/>
        <end position="128"/>
    </location>
</feature>
<gene>
    <name evidence="10" type="ORF">Bpfe_022327</name>
</gene>
<dbReference type="InterPro" id="IPR033113">
    <property type="entry name" value="PLA2_histidine"/>
</dbReference>
<keyword evidence="3 6" id="KW-1015">Disulfide bond</keyword>
<dbReference type="EC" id="3.1.1.4" evidence="8"/>
<evidence type="ECO:0000259" key="9">
    <source>
        <dbReference type="SMART" id="SM00085"/>
    </source>
</evidence>
<dbReference type="Gene3D" id="1.20.90.10">
    <property type="entry name" value="Phospholipase A2 domain"/>
    <property type="match status" value="2"/>
</dbReference>
<dbReference type="Pfam" id="PF00068">
    <property type="entry name" value="Phospholip_A2_1"/>
    <property type="match status" value="2"/>
</dbReference>
<comment type="cofactor">
    <cofactor evidence="5">
        <name>Ca(2+)</name>
        <dbReference type="ChEBI" id="CHEBI:29108"/>
    </cofactor>
    <text evidence="5">Binds 1 Ca(2+) ion per subunit.</text>
</comment>
<feature type="binding site" evidence="5">
    <location>
        <position position="67"/>
    </location>
    <ligand>
        <name>Ca(2+)</name>
        <dbReference type="ChEBI" id="CHEBI:29108"/>
    </ligand>
</feature>
<dbReference type="InterPro" id="IPR001211">
    <property type="entry name" value="PLA2"/>
</dbReference>
<comment type="similarity">
    <text evidence="7">Belongs to the phospholipase A2 family.</text>
</comment>
<dbReference type="GO" id="GO:0050482">
    <property type="term" value="P:arachidonate secretion"/>
    <property type="evidence" value="ECO:0007669"/>
    <property type="project" value="InterPro"/>
</dbReference>
<dbReference type="GO" id="GO:0005576">
    <property type="term" value="C:extracellular region"/>
    <property type="evidence" value="ECO:0007669"/>
    <property type="project" value="UniProtKB-SubCell"/>
</dbReference>
<keyword evidence="8" id="KW-0443">Lipid metabolism</keyword>
<dbReference type="SMART" id="SM00085">
    <property type="entry name" value="PA2c"/>
    <property type="match status" value="2"/>
</dbReference>
<keyword evidence="5 8" id="KW-0106">Calcium</keyword>
<dbReference type="GO" id="GO:0016042">
    <property type="term" value="P:lipid catabolic process"/>
    <property type="evidence" value="ECO:0007669"/>
    <property type="project" value="InterPro"/>
</dbReference>
<evidence type="ECO:0000256" key="5">
    <source>
        <dbReference type="PIRSR" id="PIRSR601211-2"/>
    </source>
</evidence>
<feature type="domain" description="Phospholipase A2-like central" evidence="9">
    <location>
        <begin position="40"/>
        <end position="157"/>
    </location>
</feature>
<evidence type="ECO:0000313" key="10">
    <source>
        <dbReference type="EMBL" id="KAK0048244.1"/>
    </source>
</evidence>
<name>A0AAD8F324_BIOPF</name>
<dbReference type="InterPro" id="IPR016090">
    <property type="entry name" value="PLA2-like_dom"/>
</dbReference>
<keyword evidence="8" id="KW-0732">Signal</keyword>
<feature type="disulfide bond" evidence="6">
    <location>
        <begin position="66"/>
        <end position="82"/>
    </location>
</feature>
<feature type="binding site" evidence="5">
    <location>
        <position position="86"/>
    </location>
    <ligand>
        <name>Ca(2+)</name>
        <dbReference type="ChEBI" id="CHEBI:29108"/>
    </ligand>
</feature>
<comment type="catalytic activity">
    <reaction evidence="8">
        <text>a 1,2-diacyl-sn-glycero-3-phosphocholine + H2O = a 1-acyl-sn-glycero-3-phosphocholine + a fatty acid + H(+)</text>
        <dbReference type="Rhea" id="RHEA:15801"/>
        <dbReference type="ChEBI" id="CHEBI:15377"/>
        <dbReference type="ChEBI" id="CHEBI:15378"/>
        <dbReference type="ChEBI" id="CHEBI:28868"/>
        <dbReference type="ChEBI" id="CHEBI:57643"/>
        <dbReference type="ChEBI" id="CHEBI:58168"/>
        <dbReference type="EC" id="3.1.1.4"/>
    </reaction>
</comment>
<dbReference type="AlphaFoldDB" id="A0AAD8F324"/>
<evidence type="ECO:0000313" key="11">
    <source>
        <dbReference type="Proteomes" id="UP001233172"/>
    </source>
</evidence>